<feature type="transmembrane region" description="Helical" evidence="11">
    <location>
        <begin position="29"/>
        <end position="50"/>
    </location>
</feature>
<sequence length="96" mass="11195">MSIYYTMLLVTFMFIIGNLIFSLCREHLLLVLMSLEFMVLVVFLGLMSYLMMVGEIYFLMVFLVFSVCEGVLGISLLVYMIRMYGNDYFSSFNLLC</sequence>
<evidence type="ECO:0000256" key="10">
    <source>
        <dbReference type="ARBA" id="ARBA00049551"/>
    </source>
</evidence>
<name>A0A9E8LNW1_9NEOP</name>
<evidence type="ECO:0000256" key="11">
    <source>
        <dbReference type="SAM" id="Phobius"/>
    </source>
</evidence>
<keyword evidence="6 11" id="KW-1133">Transmembrane helix</keyword>
<dbReference type="Gene3D" id="1.10.287.3510">
    <property type="match status" value="1"/>
</dbReference>
<gene>
    <name evidence="12" type="primary">ND4L</name>
</gene>
<evidence type="ECO:0000256" key="8">
    <source>
        <dbReference type="ARBA" id="ARBA00023136"/>
    </source>
</evidence>
<accession>A0A9E8LNW1</accession>
<dbReference type="AlphaFoldDB" id="A0A9E8LNW1"/>
<evidence type="ECO:0000256" key="1">
    <source>
        <dbReference type="ARBA" id="ARBA00004141"/>
    </source>
</evidence>
<evidence type="ECO:0000256" key="4">
    <source>
        <dbReference type="ARBA" id="ARBA00022692"/>
    </source>
</evidence>
<evidence type="ECO:0000256" key="3">
    <source>
        <dbReference type="ARBA" id="ARBA00016612"/>
    </source>
</evidence>
<dbReference type="GO" id="GO:0008137">
    <property type="term" value="F:NADH dehydrogenase (ubiquinone) activity"/>
    <property type="evidence" value="ECO:0007669"/>
    <property type="project" value="UniProtKB-EC"/>
</dbReference>
<dbReference type="GO" id="GO:0016020">
    <property type="term" value="C:membrane"/>
    <property type="evidence" value="ECO:0007669"/>
    <property type="project" value="UniProtKB-SubCell"/>
</dbReference>
<keyword evidence="12" id="KW-0496">Mitochondrion</keyword>
<keyword evidence="7" id="KW-0520">NAD</keyword>
<keyword evidence="4 11" id="KW-0812">Transmembrane</keyword>
<evidence type="ECO:0000256" key="6">
    <source>
        <dbReference type="ARBA" id="ARBA00022989"/>
    </source>
</evidence>
<proteinExistence type="inferred from homology"/>
<reference evidence="12" key="2">
    <citation type="journal article" date="2022" name="Syst. Entomol.">
        <title>Massive gene rearrangements of mitochondrial genomes and implications for the phylogeny of Trichoptera (Insecta).</title>
        <authorList>
            <person name="Ge X."/>
            <person name="Peng L."/>
            <person name="Vogler A.P."/>
            <person name="Morse J.C."/>
            <person name="Yang L."/>
            <person name="Sun C."/>
            <person name="Wang B."/>
        </authorList>
    </citation>
    <scope>NUCLEOTIDE SEQUENCE</scope>
</reference>
<reference evidence="12" key="1">
    <citation type="submission" date="2021-11" db="EMBL/GenBank/DDBJ databases">
        <authorList>
            <person name="Ge X.-Y."/>
            <person name="Peng L."/>
            <person name="Sun C.-H."/>
            <person name="Wang B.-X."/>
        </authorList>
    </citation>
    <scope>NUCLEOTIDE SEQUENCE</scope>
</reference>
<feature type="transmembrane region" description="Helical" evidence="11">
    <location>
        <begin position="6"/>
        <end position="24"/>
    </location>
</feature>
<protein>
    <recommendedName>
        <fullName evidence="3">NADH-ubiquinone oxidoreductase chain 4L</fullName>
    </recommendedName>
    <alternativeName>
        <fullName evidence="9">NADH dehydrogenase subunit 4L</fullName>
    </alternativeName>
</protein>
<geneLocation type="mitochondrion" evidence="12"/>
<dbReference type="EMBL" id="OL678024">
    <property type="protein sequence ID" value="UZZ44061.1"/>
    <property type="molecule type" value="Genomic_DNA"/>
</dbReference>
<organism evidence="12">
    <name type="scientific">Hydroptila sp. XG-2021</name>
    <dbReference type="NCBI Taxonomy" id="2996735"/>
    <lineage>
        <taxon>Eukaryota</taxon>
        <taxon>Metazoa</taxon>
        <taxon>Ecdysozoa</taxon>
        <taxon>Arthropoda</taxon>
        <taxon>Hexapoda</taxon>
        <taxon>Insecta</taxon>
        <taxon>Pterygota</taxon>
        <taxon>Neoptera</taxon>
        <taxon>Endopterygota</taxon>
        <taxon>Trichoptera</taxon>
        <taxon>Integripalpia</taxon>
        <taxon>Hydroptiloidea</taxon>
        <taxon>Hydroptilidae</taxon>
        <taxon>Hydroptilinae</taxon>
        <taxon>Hydroptilini</taxon>
        <taxon>Hydroptila</taxon>
    </lineage>
</organism>
<feature type="transmembrane region" description="Helical" evidence="11">
    <location>
        <begin position="56"/>
        <end position="81"/>
    </location>
</feature>
<dbReference type="Pfam" id="PF00420">
    <property type="entry name" value="Oxidored_q2"/>
    <property type="match status" value="1"/>
</dbReference>
<comment type="catalytic activity">
    <reaction evidence="10">
        <text>a ubiquinone + NADH + 5 H(+)(in) = a ubiquinol + NAD(+) + 4 H(+)(out)</text>
        <dbReference type="Rhea" id="RHEA:29091"/>
        <dbReference type="Rhea" id="RHEA-COMP:9565"/>
        <dbReference type="Rhea" id="RHEA-COMP:9566"/>
        <dbReference type="ChEBI" id="CHEBI:15378"/>
        <dbReference type="ChEBI" id="CHEBI:16389"/>
        <dbReference type="ChEBI" id="CHEBI:17976"/>
        <dbReference type="ChEBI" id="CHEBI:57540"/>
        <dbReference type="ChEBI" id="CHEBI:57945"/>
        <dbReference type="EC" id="7.1.1.2"/>
    </reaction>
</comment>
<dbReference type="InterPro" id="IPR039428">
    <property type="entry name" value="NUOK/Mnh_C1-like"/>
</dbReference>
<comment type="similarity">
    <text evidence="2">Belongs to the complex I subunit 4L family.</text>
</comment>
<keyword evidence="8 11" id="KW-0472">Membrane</keyword>
<evidence type="ECO:0000256" key="5">
    <source>
        <dbReference type="ARBA" id="ARBA00022967"/>
    </source>
</evidence>
<evidence type="ECO:0000256" key="2">
    <source>
        <dbReference type="ARBA" id="ARBA00010519"/>
    </source>
</evidence>
<keyword evidence="5" id="KW-1278">Translocase</keyword>
<evidence type="ECO:0000313" key="12">
    <source>
        <dbReference type="EMBL" id="UZZ44061.1"/>
    </source>
</evidence>
<evidence type="ECO:0000256" key="9">
    <source>
        <dbReference type="ARBA" id="ARBA00031586"/>
    </source>
</evidence>
<evidence type="ECO:0000256" key="7">
    <source>
        <dbReference type="ARBA" id="ARBA00023027"/>
    </source>
</evidence>
<comment type="subcellular location">
    <subcellularLocation>
        <location evidence="1">Membrane</location>
        <topology evidence="1">Multi-pass membrane protein</topology>
    </subcellularLocation>
</comment>